<dbReference type="Proteomes" id="UP000494174">
    <property type="component" value="Unassembled WGS sequence"/>
</dbReference>
<dbReference type="AlphaFoldDB" id="A0A6P2N4T2"/>
<organism evidence="2 3">
    <name type="scientific">Burkholderia lata (strain ATCC 17760 / DSM 23089 / LMG 22485 / NCIMB 9086 / R18194 / 383)</name>
    <dbReference type="NCBI Taxonomy" id="482957"/>
    <lineage>
        <taxon>Bacteria</taxon>
        <taxon>Pseudomonadati</taxon>
        <taxon>Pseudomonadota</taxon>
        <taxon>Betaproteobacteria</taxon>
        <taxon>Burkholderiales</taxon>
        <taxon>Burkholderiaceae</taxon>
        <taxon>Burkholderia</taxon>
        <taxon>Burkholderia cepacia complex</taxon>
    </lineage>
</organism>
<sequence>MNASTERIRYDANVCGGDFSHVRERFDTWKRESRGHRPERRMFDGKDDVRELNDTVYDARARSRRSSRNARRPTGSRSRYGWPRRGHDAAGDGRL</sequence>
<name>A0A6P2N4T2_BURL3</name>
<protein>
    <submittedName>
        <fullName evidence="2">Uncharacterized protein</fullName>
    </submittedName>
</protein>
<proteinExistence type="predicted"/>
<feature type="compositionally biased region" description="Basic and acidic residues" evidence="1">
    <location>
        <begin position="85"/>
        <end position="95"/>
    </location>
</feature>
<evidence type="ECO:0000313" key="2">
    <source>
        <dbReference type="EMBL" id="VWB87274.1"/>
    </source>
</evidence>
<evidence type="ECO:0000313" key="3">
    <source>
        <dbReference type="Proteomes" id="UP000494174"/>
    </source>
</evidence>
<gene>
    <name evidence="2" type="ORF">BLA15945_04196</name>
</gene>
<feature type="region of interest" description="Disordered" evidence="1">
    <location>
        <begin position="53"/>
        <end position="95"/>
    </location>
</feature>
<reference evidence="2 3" key="1">
    <citation type="submission" date="2019-09" db="EMBL/GenBank/DDBJ databases">
        <authorList>
            <person name="Depoorter E."/>
        </authorList>
    </citation>
    <scope>NUCLEOTIDE SEQUENCE [LARGE SCALE GENOMIC DNA]</scope>
    <source>
        <strain evidence="2">R-15945</strain>
    </source>
</reference>
<accession>A0A6P2N4T2</accession>
<feature type="compositionally biased region" description="Basic residues" evidence="1">
    <location>
        <begin position="62"/>
        <end position="71"/>
    </location>
</feature>
<dbReference type="EMBL" id="CABVPU010000015">
    <property type="protein sequence ID" value="VWB87274.1"/>
    <property type="molecule type" value="Genomic_DNA"/>
</dbReference>
<evidence type="ECO:0000256" key="1">
    <source>
        <dbReference type="SAM" id="MobiDB-lite"/>
    </source>
</evidence>